<evidence type="ECO:0000313" key="3">
    <source>
        <dbReference type="Proteomes" id="UP000001572"/>
    </source>
</evidence>
<keyword evidence="1" id="KW-1133">Transmembrane helix</keyword>
<keyword evidence="1" id="KW-0812">Transmembrane</keyword>
<dbReference type="HOGENOM" id="CLU_825480_0_0_9"/>
<feature type="transmembrane region" description="Helical" evidence="1">
    <location>
        <begin position="222"/>
        <end position="245"/>
    </location>
</feature>
<dbReference type="eggNOG" id="ENOG5033H40">
    <property type="taxonomic scope" value="Bacteria"/>
</dbReference>
<proteinExistence type="predicted"/>
<dbReference type="AlphaFoldDB" id="A6TVN7"/>
<evidence type="ECO:0008006" key="4">
    <source>
        <dbReference type="Google" id="ProtNLM"/>
    </source>
</evidence>
<reference evidence="3" key="1">
    <citation type="journal article" date="2016" name="Genome Announc.">
        <title>Complete genome sequence of Alkaliphilus metalliredigens strain QYMF, an alkaliphilic and metal-reducing bacterium isolated from borax-contaminated leachate ponds.</title>
        <authorList>
            <person name="Hwang C."/>
            <person name="Copeland A."/>
            <person name="Lucas S."/>
            <person name="Lapidus A."/>
            <person name="Barry K."/>
            <person name="Detter J.C."/>
            <person name="Glavina Del Rio T."/>
            <person name="Hammon N."/>
            <person name="Israni S."/>
            <person name="Dalin E."/>
            <person name="Tice H."/>
            <person name="Pitluck S."/>
            <person name="Chertkov O."/>
            <person name="Brettin T."/>
            <person name="Bruce D."/>
            <person name="Han C."/>
            <person name="Schmutz J."/>
            <person name="Larimer F."/>
            <person name="Land M.L."/>
            <person name="Hauser L."/>
            <person name="Kyrpides N."/>
            <person name="Mikhailova N."/>
            <person name="Ye Q."/>
            <person name="Zhou J."/>
            <person name="Richardson P."/>
            <person name="Fields M.W."/>
        </authorList>
    </citation>
    <scope>NUCLEOTIDE SEQUENCE [LARGE SCALE GENOMIC DNA]</scope>
    <source>
        <strain evidence="3">QYMF</strain>
    </source>
</reference>
<feature type="transmembrane region" description="Helical" evidence="1">
    <location>
        <begin position="303"/>
        <end position="329"/>
    </location>
</feature>
<keyword evidence="3" id="KW-1185">Reference proteome</keyword>
<evidence type="ECO:0000313" key="2">
    <source>
        <dbReference type="EMBL" id="ABR50255.1"/>
    </source>
</evidence>
<dbReference type="RefSeq" id="WP_012065203.1">
    <property type="nucleotide sequence ID" value="NC_009633.1"/>
</dbReference>
<dbReference type="EMBL" id="CP000724">
    <property type="protein sequence ID" value="ABR50255.1"/>
    <property type="molecule type" value="Genomic_DNA"/>
</dbReference>
<accession>A6TVN7</accession>
<feature type="transmembrane region" description="Helical" evidence="1">
    <location>
        <begin position="270"/>
        <end position="291"/>
    </location>
</feature>
<sequence length="336" mass="38870">MNKNKIFTISLIILVYIFAITVSTYVKYVEELEKISIGYRGPATQKIKTSMFLGEYGTDNLKDLFESENINDYVIFDDSLNNPQLRGVLVKGNVNLPKILDGRFFNETDFFANKKLVVIGENMTEYTYAENEKRYLSLFNDSYEVIGICGYGINSIIDNIIFYNLDSIHHADWGIYSIDGNNVAKTNLILNTISNLGEIEIIIDENQGIKRLLGYERHSHRVIYPIIILIWILFFIKSRSFFLTIQKTLQVSKFLGFSLYHTIYITLGKWVIYETIGIISSIAIYSVFFSFSDFKRIMNGFPLNITCVIFSLFICSFIAYIVYICYYWSKKGVIKC</sequence>
<keyword evidence="1" id="KW-0472">Membrane</keyword>
<dbReference type="KEGG" id="amt:Amet_4174"/>
<dbReference type="STRING" id="293826.Amet_4174"/>
<dbReference type="OrthoDB" id="1929615at2"/>
<gene>
    <name evidence="2" type="ordered locus">Amet_4174</name>
</gene>
<dbReference type="Proteomes" id="UP000001572">
    <property type="component" value="Chromosome"/>
</dbReference>
<name>A6TVN7_ALKMQ</name>
<feature type="transmembrane region" description="Helical" evidence="1">
    <location>
        <begin position="6"/>
        <end position="26"/>
    </location>
</feature>
<protein>
    <recommendedName>
        <fullName evidence="4">MacB-like periplasmic core domain-containing protein</fullName>
    </recommendedName>
</protein>
<organism evidence="2 3">
    <name type="scientific">Alkaliphilus metalliredigens (strain QYMF)</name>
    <dbReference type="NCBI Taxonomy" id="293826"/>
    <lineage>
        <taxon>Bacteria</taxon>
        <taxon>Bacillati</taxon>
        <taxon>Bacillota</taxon>
        <taxon>Clostridia</taxon>
        <taxon>Peptostreptococcales</taxon>
        <taxon>Natronincolaceae</taxon>
        <taxon>Alkaliphilus</taxon>
    </lineage>
</organism>
<evidence type="ECO:0000256" key="1">
    <source>
        <dbReference type="SAM" id="Phobius"/>
    </source>
</evidence>